<keyword evidence="1" id="KW-0812">Transmembrane</keyword>
<dbReference type="EMBL" id="CP021744">
    <property type="protein sequence ID" value="ARZ68551.1"/>
    <property type="molecule type" value="Genomic_DNA"/>
</dbReference>
<keyword evidence="1" id="KW-0472">Membrane</keyword>
<feature type="transmembrane region" description="Helical" evidence="1">
    <location>
        <begin position="139"/>
        <end position="166"/>
    </location>
</feature>
<sequence>MTAATTSTPRAERSPGRLAGLRGLAWVVWRQHRLTSWIALAAFLAFCAELLWLRSSMMSFIDANGLRAACESAAACERRGPAVGAFQHEYYDLLRLNGLLLTWLPLLFGMFVAGPVVARELETGTYKMAWTQSVSPARWFAAKLALPVVAALAGVSVLSALHTWTWRSVDSADSGALLVDWRWFDAFDALGTAPVAGSLAAIGLGALAGLLVKRVLPAMAGTAVAGVALYWPLAAVRPRLLSPETLLGRDVPALSDGDSWRFERGMVSATGRRLPEPDCVLLEKLEGACLSRHNATGWYVDYHPAAHFWPLQGIHAGIVLAAAVALGAGTLWWMRRSYP</sequence>
<evidence type="ECO:0000256" key="1">
    <source>
        <dbReference type="SAM" id="Phobius"/>
    </source>
</evidence>
<evidence type="ECO:0000313" key="3">
    <source>
        <dbReference type="Proteomes" id="UP000195755"/>
    </source>
</evidence>
<dbReference type="OrthoDB" id="3579673at2"/>
<feature type="transmembrane region" description="Helical" evidence="1">
    <location>
        <begin position="314"/>
        <end position="334"/>
    </location>
</feature>
<feature type="transmembrane region" description="Helical" evidence="1">
    <location>
        <begin position="100"/>
        <end position="118"/>
    </location>
</feature>
<feature type="transmembrane region" description="Helical" evidence="1">
    <location>
        <begin position="34"/>
        <end position="53"/>
    </location>
</feature>
<evidence type="ECO:0008006" key="4">
    <source>
        <dbReference type="Google" id="ProtNLM"/>
    </source>
</evidence>
<dbReference type="Proteomes" id="UP000195755">
    <property type="component" value="Chromosome"/>
</dbReference>
<dbReference type="AlphaFoldDB" id="A0A1Z2L2V4"/>
<evidence type="ECO:0000313" key="2">
    <source>
        <dbReference type="EMBL" id="ARZ68551.1"/>
    </source>
</evidence>
<feature type="transmembrane region" description="Helical" evidence="1">
    <location>
        <begin position="186"/>
        <end position="208"/>
    </location>
</feature>
<keyword evidence="1" id="KW-1133">Transmembrane helix</keyword>
<feature type="transmembrane region" description="Helical" evidence="1">
    <location>
        <begin position="215"/>
        <end position="233"/>
    </location>
</feature>
<gene>
    <name evidence="2" type="ORF">SMD11_2904</name>
</gene>
<protein>
    <recommendedName>
        <fullName evidence="4">Transporter</fullName>
    </recommendedName>
</protein>
<proteinExistence type="predicted"/>
<organism evidence="2 3">
    <name type="scientific">Streptomyces albireticuli</name>
    <dbReference type="NCBI Taxonomy" id="1940"/>
    <lineage>
        <taxon>Bacteria</taxon>
        <taxon>Bacillati</taxon>
        <taxon>Actinomycetota</taxon>
        <taxon>Actinomycetes</taxon>
        <taxon>Kitasatosporales</taxon>
        <taxon>Streptomycetaceae</taxon>
        <taxon>Streptomyces</taxon>
    </lineage>
</organism>
<accession>A0A1Z2L2V4</accession>
<dbReference type="KEGG" id="salj:SMD11_2904"/>
<dbReference type="RefSeq" id="WP_087926829.1">
    <property type="nucleotide sequence ID" value="NZ_CP021744.1"/>
</dbReference>
<name>A0A1Z2L2V4_9ACTN</name>
<reference evidence="2 3" key="1">
    <citation type="submission" date="2017-06" db="EMBL/GenBank/DDBJ databases">
        <title>Streptomyces albireticuli Genome sequencing and assembly.</title>
        <authorList>
            <person name="Wang Y."/>
            <person name="Du B."/>
            <person name="Ding Y."/>
            <person name="Liu H."/>
            <person name="Hou Q."/>
            <person name="Liu K."/>
            <person name="Yao L."/>
            <person name="Wang C."/>
        </authorList>
    </citation>
    <scope>NUCLEOTIDE SEQUENCE [LARGE SCALE GENOMIC DNA]</scope>
    <source>
        <strain evidence="2 3">MDJK11</strain>
    </source>
</reference>